<keyword evidence="2" id="KW-1185">Reference proteome</keyword>
<sequence>MLDQNTILEGVHKQFKLIESTRRKWDVTVLRSDKIFTALTYNLMREAASVKSSCQSDEIWSLKLIPQCSTACKVYLAGDPIRAAHLAAARRIEDDFDSLQDLLWNLQECVESVERIVQRLASLHKLKVPLTDASIVLTSPVTSPSRRKVKRGSGRKSEDGRTLLTAEYVPWSMVLEEGEALLHRLHEDLAFRRGLVRALVPTIGSVIAEGFRGPDRGSPQCLCFLWREARQIVKWEHVLDLVEHIHEVAAT</sequence>
<dbReference type="Proteomes" id="UP000274429">
    <property type="component" value="Unassembled WGS sequence"/>
</dbReference>
<evidence type="ECO:0000313" key="3">
    <source>
        <dbReference type="WBParaSite" id="TTAC_0000653501-mRNA-1"/>
    </source>
</evidence>
<dbReference type="EMBL" id="UYWX01020307">
    <property type="protein sequence ID" value="VDM30741.1"/>
    <property type="molecule type" value="Genomic_DNA"/>
</dbReference>
<accession>A0A0R3X097</accession>
<evidence type="ECO:0000313" key="1">
    <source>
        <dbReference type="EMBL" id="VDM30741.1"/>
    </source>
</evidence>
<reference evidence="1 2" key="2">
    <citation type="submission" date="2018-11" db="EMBL/GenBank/DDBJ databases">
        <authorList>
            <consortium name="Pathogen Informatics"/>
        </authorList>
    </citation>
    <scope>NUCLEOTIDE SEQUENCE [LARGE SCALE GENOMIC DNA]</scope>
</reference>
<name>A0A0R3X097_HYDTA</name>
<protein>
    <submittedName>
        <fullName evidence="3">DHC_N1 domain-containing protein</fullName>
    </submittedName>
</protein>
<reference evidence="3" key="1">
    <citation type="submission" date="2017-02" db="UniProtKB">
        <authorList>
            <consortium name="WormBaseParasite"/>
        </authorList>
    </citation>
    <scope>IDENTIFICATION</scope>
</reference>
<evidence type="ECO:0000313" key="2">
    <source>
        <dbReference type="Proteomes" id="UP000274429"/>
    </source>
</evidence>
<dbReference type="AlphaFoldDB" id="A0A0R3X097"/>
<dbReference type="WBParaSite" id="TTAC_0000653501-mRNA-1">
    <property type="protein sequence ID" value="TTAC_0000653501-mRNA-1"/>
    <property type="gene ID" value="TTAC_0000653501"/>
</dbReference>
<organism evidence="3">
    <name type="scientific">Hydatigena taeniaeformis</name>
    <name type="common">Feline tapeworm</name>
    <name type="synonym">Taenia taeniaeformis</name>
    <dbReference type="NCBI Taxonomy" id="6205"/>
    <lineage>
        <taxon>Eukaryota</taxon>
        <taxon>Metazoa</taxon>
        <taxon>Spiralia</taxon>
        <taxon>Lophotrochozoa</taxon>
        <taxon>Platyhelminthes</taxon>
        <taxon>Cestoda</taxon>
        <taxon>Eucestoda</taxon>
        <taxon>Cyclophyllidea</taxon>
        <taxon>Taeniidae</taxon>
        <taxon>Hydatigera</taxon>
    </lineage>
</organism>
<proteinExistence type="predicted"/>
<gene>
    <name evidence="1" type="ORF">TTAC_LOCUS6520</name>
</gene>
<dbReference type="OrthoDB" id="6266139at2759"/>